<evidence type="ECO:0000256" key="2">
    <source>
        <dbReference type="ARBA" id="ARBA00009993"/>
    </source>
</evidence>
<protein>
    <recommendedName>
        <fullName evidence="4">SKP1 component POZ domain-containing protein</fullName>
    </recommendedName>
</protein>
<organism evidence="5 6">
    <name type="scientific">Brassica cretica</name>
    <name type="common">Mustard</name>
    <dbReference type="NCBI Taxonomy" id="69181"/>
    <lineage>
        <taxon>Eukaryota</taxon>
        <taxon>Viridiplantae</taxon>
        <taxon>Streptophyta</taxon>
        <taxon>Embryophyta</taxon>
        <taxon>Tracheophyta</taxon>
        <taxon>Spermatophyta</taxon>
        <taxon>Magnoliopsida</taxon>
        <taxon>eudicotyledons</taxon>
        <taxon>Gunneridae</taxon>
        <taxon>Pentapetalae</taxon>
        <taxon>rosids</taxon>
        <taxon>malvids</taxon>
        <taxon>Brassicales</taxon>
        <taxon>Brassicaceae</taxon>
        <taxon>Brassiceae</taxon>
        <taxon>Brassica</taxon>
    </lineage>
</organism>
<reference evidence="5 6" key="1">
    <citation type="journal article" date="2020" name="BMC Genomics">
        <title>Intraspecific diversification of the crop wild relative Brassica cretica Lam. using demographic model selection.</title>
        <authorList>
            <person name="Kioukis A."/>
            <person name="Michalopoulou V.A."/>
            <person name="Briers L."/>
            <person name="Pirintsos S."/>
            <person name="Studholme D.J."/>
            <person name="Pavlidis P."/>
            <person name="Sarris P.F."/>
        </authorList>
    </citation>
    <scope>NUCLEOTIDE SEQUENCE [LARGE SCALE GENOMIC DNA]</scope>
    <source>
        <strain evidence="6">cv. PFS-1207/04</strain>
    </source>
</reference>
<dbReference type="Gene3D" id="3.30.710.10">
    <property type="entry name" value="Potassium Channel Kv1.1, Chain A"/>
    <property type="match status" value="1"/>
</dbReference>
<keyword evidence="3" id="KW-0833">Ubl conjugation pathway</keyword>
<keyword evidence="6" id="KW-1185">Reference proteome</keyword>
<dbReference type="InterPro" id="IPR001232">
    <property type="entry name" value="SKP1-like"/>
</dbReference>
<accession>A0ABQ7E7T4</accession>
<comment type="caution">
    <text evidence="5">The sequence shown here is derived from an EMBL/GenBank/DDBJ whole genome shotgun (WGS) entry which is preliminary data.</text>
</comment>
<dbReference type="InterPro" id="IPR016073">
    <property type="entry name" value="Skp1_comp_POZ"/>
</dbReference>
<gene>
    <name evidence="5" type="ORF">DY000_02027626</name>
</gene>
<dbReference type="EMBL" id="QGKV02000299">
    <property type="protein sequence ID" value="KAF3592495.1"/>
    <property type="molecule type" value="Genomic_DNA"/>
</dbReference>
<comment type="similarity">
    <text evidence="2">Belongs to the SKP1 family.</text>
</comment>
<dbReference type="InterPro" id="IPR016897">
    <property type="entry name" value="SKP1"/>
</dbReference>
<evidence type="ECO:0000256" key="1">
    <source>
        <dbReference type="ARBA" id="ARBA00004906"/>
    </source>
</evidence>
<dbReference type="Pfam" id="PF03931">
    <property type="entry name" value="Skp1_POZ"/>
    <property type="match status" value="1"/>
</dbReference>
<dbReference type="SMART" id="SM00512">
    <property type="entry name" value="Skp1"/>
    <property type="match status" value="1"/>
</dbReference>
<name>A0ABQ7E7T4_BRACR</name>
<dbReference type="InterPro" id="IPR011333">
    <property type="entry name" value="SKP1/BTB/POZ_sf"/>
</dbReference>
<proteinExistence type="inferred from homology"/>
<evidence type="ECO:0000313" key="5">
    <source>
        <dbReference type="EMBL" id="KAF3592495.1"/>
    </source>
</evidence>
<dbReference type="PANTHER" id="PTHR11165">
    <property type="entry name" value="SKP1"/>
    <property type="match status" value="1"/>
</dbReference>
<feature type="domain" description="SKP1 component POZ" evidence="4">
    <location>
        <begin position="4"/>
        <end position="54"/>
    </location>
</feature>
<dbReference type="SUPFAM" id="SSF54695">
    <property type="entry name" value="POZ domain"/>
    <property type="match status" value="1"/>
</dbReference>
<evidence type="ECO:0000313" key="6">
    <source>
        <dbReference type="Proteomes" id="UP000266723"/>
    </source>
</evidence>
<sequence>MSRKKIVLKSSDGESFEVDEAADLESKTIAHMVEDDCVDNGVPLPNVTSEILAKHPRAGLILCAEPTILTLTGRAYLTDGPYGKM</sequence>
<dbReference type="Proteomes" id="UP000266723">
    <property type="component" value="Unassembled WGS sequence"/>
</dbReference>
<evidence type="ECO:0000256" key="3">
    <source>
        <dbReference type="ARBA" id="ARBA00022786"/>
    </source>
</evidence>
<comment type="pathway">
    <text evidence="1">Protein modification; protein ubiquitination.</text>
</comment>
<evidence type="ECO:0000259" key="4">
    <source>
        <dbReference type="Pfam" id="PF03931"/>
    </source>
</evidence>